<dbReference type="InterPro" id="IPR003441">
    <property type="entry name" value="NAC-dom"/>
</dbReference>
<keyword evidence="2" id="KW-0238">DNA-binding</keyword>
<dbReference type="FunFam" id="2.170.150.80:FF:000006">
    <property type="entry name" value="NAC domain-containing protein 100-like"/>
    <property type="match status" value="1"/>
</dbReference>
<evidence type="ECO:0000259" key="5">
    <source>
        <dbReference type="PROSITE" id="PS51005"/>
    </source>
</evidence>
<dbReference type="Gene3D" id="2.170.150.80">
    <property type="entry name" value="NAC domain"/>
    <property type="match status" value="1"/>
</dbReference>
<dbReference type="PANTHER" id="PTHR31744:SF86">
    <property type="entry name" value="PROTEIN CUP-SHAPED COTYLEDON 3"/>
    <property type="match status" value="1"/>
</dbReference>
<gene>
    <name evidence="6" type="ORF">Sjap_009676</name>
</gene>
<keyword evidence="3" id="KW-0804">Transcription</keyword>
<comment type="caution">
    <text evidence="6">The sequence shown here is derived from an EMBL/GenBank/DDBJ whole genome shotgun (WGS) entry which is preliminary data.</text>
</comment>
<dbReference type="GO" id="GO:0006355">
    <property type="term" value="P:regulation of DNA-templated transcription"/>
    <property type="evidence" value="ECO:0007669"/>
    <property type="project" value="InterPro"/>
</dbReference>
<evidence type="ECO:0000313" key="7">
    <source>
        <dbReference type="Proteomes" id="UP001417504"/>
    </source>
</evidence>
<dbReference type="PROSITE" id="PS51005">
    <property type="entry name" value="NAC"/>
    <property type="match status" value="1"/>
</dbReference>
<proteinExistence type="predicted"/>
<dbReference type="AlphaFoldDB" id="A0AAP0P3W7"/>
<dbReference type="GO" id="GO:0003677">
    <property type="term" value="F:DNA binding"/>
    <property type="evidence" value="ECO:0007669"/>
    <property type="project" value="UniProtKB-KW"/>
</dbReference>
<keyword evidence="1" id="KW-0805">Transcription regulation</keyword>
<evidence type="ECO:0000313" key="6">
    <source>
        <dbReference type="EMBL" id="KAK9129189.1"/>
    </source>
</evidence>
<dbReference type="Proteomes" id="UP001417504">
    <property type="component" value="Unassembled WGS sequence"/>
</dbReference>
<dbReference type="SUPFAM" id="SSF101941">
    <property type="entry name" value="NAC domain"/>
    <property type="match status" value="1"/>
</dbReference>
<keyword evidence="7" id="KW-1185">Reference proteome</keyword>
<keyword evidence="4" id="KW-0539">Nucleus</keyword>
<evidence type="ECO:0000256" key="1">
    <source>
        <dbReference type="ARBA" id="ARBA00023015"/>
    </source>
</evidence>
<dbReference type="InterPro" id="IPR036093">
    <property type="entry name" value="NAC_dom_sf"/>
</dbReference>
<name>A0AAP0P3W7_9MAGN</name>
<feature type="domain" description="NAC" evidence="5">
    <location>
        <begin position="22"/>
        <end position="179"/>
    </location>
</feature>
<evidence type="ECO:0000256" key="3">
    <source>
        <dbReference type="ARBA" id="ARBA00023163"/>
    </source>
</evidence>
<dbReference type="PANTHER" id="PTHR31744">
    <property type="entry name" value="PROTEIN CUP-SHAPED COTYLEDON 2-RELATED"/>
    <property type="match status" value="1"/>
</dbReference>
<evidence type="ECO:0000256" key="2">
    <source>
        <dbReference type="ARBA" id="ARBA00023125"/>
    </source>
</evidence>
<dbReference type="EMBL" id="JBBNAE010000004">
    <property type="protein sequence ID" value="KAK9129189.1"/>
    <property type="molecule type" value="Genomic_DNA"/>
</dbReference>
<accession>A0AAP0P3W7</accession>
<sequence length="326" mass="37341">MLAIEEALWEMHAVDTANEQGLPPGYRFHPTDEELVAFYLASKVFNGNFCGVQIAEIDLNRCEPWELPDIGKIGKREWYFFSSRDRKYPTGLRTNRATEAGYWKATGKDKEVYSSTSNCSSNASQQQLIGMKKTLVFYKGRAPRGVKTRWVMHEYRLVGHLASLRTSKEEWVICRIHHKAGAEKIRTNPLLMSQLQTYPSLSINNMITLPPNFLNCSTSTSLETHQFLMPKTLLIITYCFTFTKKVLMTSQTLILLLTMVLSQYLNLISTAYSLRLIISNNVPPITHHLINPSSSNLSSHITKTNLWSHLQWHLMGPVFNKWKPIT</sequence>
<dbReference type="Pfam" id="PF02365">
    <property type="entry name" value="NAM"/>
    <property type="match status" value="1"/>
</dbReference>
<reference evidence="6 7" key="1">
    <citation type="submission" date="2024-01" db="EMBL/GenBank/DDBJ databases">
        <title>Genome assemblies of Stephania.</title>
        <authorList>
            <person name="Yang L."/>
        </authorList>
    </citation>
    <scope>NUCLEOTIDE SEQUENCE [LARGE SCALE GENOMIC DNA]</scope>
    <source>
        <strain evidence="6">QJT</strain>
        <tissue evidence="6">Leaf</tissue>
    </source>
</reference>
<protein>
    <recommendedName>
        <fullName evidence="5">NAC domain-containing protein</fullName>
    </recommendedName>
</protein>
<evidence type="ECO:0000256" key="4">
    <source>
        <dbReference type="ARBA" id="ARBA00023242"/>
    </source>
</evidence>
<organism evidence="6 7">
    <name type="scientific">Stephania japonica</name>
    <dbReference type="NCBI Taxonomy" id="461633"/>
    <lineage>
        <taxon>Eukaryota</taxon>
        <taxon>Viridiplantae</taxon>
        <taxon>Streptophyta</taxon>
        <taxon>Embryophyta</taxon>
        <taxon>Tracheophyta</taxon>
        <taxon>Spermatophyta</taxon>
        <taxon>Magnoliopsida</taxon>
        <taxon>Ranunculales</taxon>
        <taxon>Menispermaceae</taxon>
        <taxon>Menispermoideae</taxon>
        <taxon>Cissampelideae</taxon>
        <taxon>Stephania</taxon>
    </lineage>
</organism>